<evidence type="ECO:0000256" key="4">
    <source>
        <dbReference type="ARBA" id="ARBA00022833"/>
    </source>
</evidence>
<keyword evidence="2" id="KW-0479">Metal-binding</keyword>
<evidence type="ECO:0000256" key="2">
    <source>
        <dbReference type="ARBA" id="ARBA00022723"/>
    </source>
</evidence>
<dbReference type="PANTHER" id="PTHR11271">
    <property type="entry name" value="GUANINE DEAMINASE"/>
    <property type="match status" value="1"/>
</dbReference>
<dbReference type="SUPFAM" id="SSF51556">
    <property type="entry name" value="Metallo-dependent hydrolases"/>
    <property type="match status" value="1"/>
</dbReference>
<name>A0A160TUK7_9ZZZZ</name>
<dbReference type="EC" id="3.5.3.13" evidence="6"/>
<keyword evidence="4" id="KW-0862">Zinc</keyword>
<dbReference type="AlphaFoldDB" id="A0A160TUK7"/>
<dbReference type="GO" id="GO:0046872">
    <property type="term" value="F:metal ion binding"/>
    <property type="evidence" value="ECO:0007669"/>
    <property type="project" value="UniProtKB-KW"/>
</dbReference>
<dbReference type="EMBL" id="CZRL01000099">
    <property type="protein sequence ID" value="CUS54001.1"/>
    <property type="molecule type" value="Genomic_DNA"/>
</dbReference>
<dbReference type="Gene3D" id="2.30.40.10">
    <property type="entry name" value="Urease, subunit C, domain 1"/>
    <property type="match status" value="1"/>
</dbReference>
<feature type="domain" description="Amidohydrolase-related" evidence="5">
    <location>
        <begin position="54"/>
        <end position="438"/>
    </location>
</feature>
<evidence type="ECO:0000256" key="3">
    <source>
        <dbReference type="ARBA" id="ARBA00022801"/>
    </source>
</evidence>
<dbReference type="GO" id="GO:0005829">
    <property type="term" value="C:cytosol"/>
    <property type="evidence" value="ECO:0007669"/>
    <property type="project" value="TreeGrafter"/>
</dbReference>
<dbReference type="InterPro" id="IPR011059">
    <property type="entry name" value="Metal-dep_hydrolase_composite"/>
</dbReference>
<proteinExistence type="predicted"/>
<dbReference type="NCBIfam" id="TIGR02022">
    <property type="entry name" value="hutF"/>
    <property type="match status" value="1"/>
</dbReference>
<dbReference type="Pfam" id="PF01979">
    <property type="entry name" value="Amidohydro_1"/>
    <property type="match status" value="1"/>
</dbReference>
<sequence>MADFRAIHRVRCEQILLDDGWARDQLVEITTDGLIAGVGPAGEASVDLVLTGPVIPGVPNLHSHAHQRVLAGLTETRTPGKDNFWGWRDLMYRANSDITPDDLESIARCVFIEMVKQGYTVVAEFHYLHHAPGGDRYAQTDEMSQRLWIAAEDAGITLILLPVLYSYGGFDQQPLSGVQTRFYNTLEDYLLLLDKIQKSTVGVGNRGYGLAAHSLRAVSPEQLVALDSVSRIEHPDVPLHIHVAEQLNEVEECIASLGSRPVEWLCQKVNVDPRWCFIHATHVNSQEVESMAQSGVVVGLCPSTEANLGDGLFPATEYLALGGKFGIGSDSQVCSNPARELQLLEYGQRLKHHRRVLMMGADERHNGNALVQRAVAGGSQACGRSVTGLTSGAPADLIELDPESPRLARRSADEALDSWIFSATDSNVRTVIAMGREVVTEGQHAGEAIAIEQFLITLKHLTDRSFE</sequence>
<organism evidence="6">
    <name type="scientific">hydrothermal vent metagenome</name>
    <dbReference type="NCBI Taxonomy" id="652676"/>
    <lineage>
        <taxon>unclassified sequences</taxon>
        <taxon>metagenomes</taxon>
        <taxon>ecological metagenomes</taxon>
    </lineage>
</organism>
<dbReference type="InterPro" id="IPR006680">
    <property type="entry name" value="Amidohydro-rel"/>
</dbReference>
<dbReference type="PANTHER" id="PTHR11271:SF48">
    <property type="entry name" value="AMIDOHYDROLASE-RELATED DOMAIN-CONTAINING PROTEIN"/>
    <property type="match status" value="1"/>
</dbReference>
<dbReference type="Gene3D" id="3.20.20.140">
    <property type="entry name" value="Metal-dependent hydrolases"/>
    <property type="match status" value="1"/>
</dbReference>
<comment type="cofactor">
    <cofactor evidence="1">
        <name>Zn(2+)</name>
        <dbReference type="ChEBI" id="CHEBI:29105"/>
    </cofactor>
</comment>
<dbReference type="GO" id="GO:0050416">
    <property type="term" value="F:formimidoylglutamate deiminase activity"/>
    <property type="evidence" value="ECO:0007669"/>
    <property type="project" value="UniProtKB-EC"/>
</dbReference>
<keyword evidence="3 6" id="KW-0378">Hydrolase</keyword>
<evidence type="ECO:0000256" key="1">
    <source>
        <dbReference type="ARBA" id="ARBA00001947"/>
    </source>
</evidence>
<accession>A0A160TUK7</accession>
<dbReference type="InterPro" id="IPR010252">
    <property type="entry name" value="HutF"/>
</dbReference>
<dbReference type="InterPro" id="IPR032466">
    <property type="entry name" value="Metal_Hydrolase"/>
</dbReference>
<evidence type="ECO:0000259" key="5">
    <source>
        <dbReference type="Pfam" id="PF01979"/>
    </source>
</evidence>
<dbReference type="InterPro" id="IPR051607">
    <property type="entry name" value="Metallo-dep_hydrolases"/>
</dbReference>
<reference evidence="6" key="1">
    <citation type="submission" date="2015-10" db="EMBL/GenBank/DDBJ databases">
        <authorList>
            <person name="Gilbert D.G."/>
        </authorList>
    </citation>
    <scope>NUCLEOTIDE SEQUENCE</scope>
</reference>
<gene>
    <name evidence="6" type="ORF">MGWOODY_XGa47</name>
</gene>
<dbReference type="NCBIfam" id="NF006684">
    <property type="entry name" value="PRK09229.1-5"/>
    <property type="match status" value="1"/>
</dbReference>
<dbReference type="GO" id="GO:0019239">
    <property type="term" value="F:deaminase activity"/>
    <property type="evidence" value="ECO:0007669"/>
    <property type="project" value="TreeGrafter"/>
</dbReference>
<dbReference type="NCBIfam" id="NF006681">
    <property type="entry name" value="PRK09229.1-2"/>
    <property type="match status" value="1"/>
</dbReference>
<evidence type="ECO:0000313" key="6">
    <source>
        <dbReference type="EMBL" id="CUS54001.1"/>
    </source>
</evidence>
<protein>
    <submittedName>
        <fullName evidence="6">Formiminoglutamic iminohydrolase</fullName>
        <ecNumber evidence="6">3.5.3.13</ecNumber>
    </submittedName>
</protein>